<dbReference type="Proteomes" id="UP000217790">
    <property type="component" value="Unassembled WGS sequence"/>
</dbReference>
<protein>
    <submittedName>
        <fullName evidence="2">Uncharacterized protein</fullName>
    </submittedName>
</protein>
<proteinExistence type="predicted"/>
<dbReference type="AlphaFoldDB" id="A0A2H3CQI5"/>
<evidence type="ECO:0000313" key="2">
    <source>
        <dbReference type="EMBL" id="PBK79007.1"/>
    </source>
</evidence>
<dbReference type="OrthoDB" id="2953556at2759"/>
<gene>
    <name evidence="2" type="ORF">ARMGADRAFT_1069583</name>
</gene>
<keyword evidence="3" id="KW-1185">Reference proteome</keyword>
<feature type="compositionally biased region" description="Basic and acidic residues" evidence="1">
    <location>
        <begin position="26"/>
        <end position="38"/>
    </location>
</feature>
<feature type="non-terminal residue" evidence="2">
    <location>
        <position position="307"/>
    </location>
</feature>
<dbReference type="InParanoid" id="A0A2H3CQI5"/>
<organism evidence="2 3">
    <name type="scientific">Armillaria gallica</name>
    <name type="common">Bulbous honey fungus</name>
    <name type="synonym">Armillaria bulbosa</name>
    <dbReference type="NCBI Taxonomy" id="47427"/>
    <lineage>
        <taxon>Eukaryota</taxon>
        <taxon>Fungi</taxon>
        <taxon>Dikarya</taxon>
        <taxon>Basidiomycota</taxon>
        <taxon>Agaricomycotina</taxon>
        <taxon>Agaricomycetes</taxon>
        <taxon>Agaricomycetidae</taxon>
        <taxon>Agaricales</taxon>
        <taxon>Marasmiineae</taxon>
        <taxon>Physalacriaceae</taxon>
        <taxon>Armillaria</taxon>
    </lineage>
</organism>
<sequence>MSDIVDYFDDIAPYRNQDEISDTEMSDTHDGQIDKEGSEDGVEEDKEGEQEQDDGQTRDGDGDEEEIESRADGEEAEPVQTKDNAATTIAREFIDDLYTRAIAQCTLDHFRSTIVPSAKPVRLQGKRPTLFDEDKLAFQRLSYRFPKTSVQDIKYAFTSYSNTLIDLAETCKKAAAITKKVNLEARIRELDKLLFKLHDLEASRPFVNFAIRTIIAIRFAQDYRSWPLSEKKKYHRDLFNSHYKMQIDQIGNQYAGKERDKRIDKLFKTFKGQHEKVVAARNHLNRLYRIFGVTLLLDPFWQLASGL</sequence>
<reference evidence="3" key="1">
    <citation type="journal article" date="2017" name="Nat. Ecol. Evol.">
        <title>Genome expansion and lineage-specific genetic innovations in the forest pathogenic fungi Armillaria.</title>
        <authorList>
            <person name="Sipos G."/>
            <person name="Prasanna A.N."/>
            <person name="Walter M.C."/>
            <person name="O'Connor E."/>
            <person name="Balint B."/>
            <person name="Krizsan K."/>
            <person name="Kiss B."/>
            <person name="Hess J."/>
            <person name="Varga T."/>
            <person name="Slot J."/>
            <person name="Riley R."/>
            <person name="Boka B."/>
            <person name="Rigling D."/>
            <person name="Barry K."/>
            <person name="Lee J."/>
            <person name="Mihaltcheva S."/>
            <person name="LaButti K."/>
            <person name="Lipzen A."/>
            <person name="Waldron R."/>
            <person name="Moloney N.M."/>
            <person name="Sperisen C."/>
            <person name="Kredics L."/>
            <person name="Vagvoelgyi C."/>
            <person name="Patrignani A."/>
            <person name="Fitzpatrick D."/>
            <person name="Nagy I."/>
            <person name="Doyle S."/>
            <person name="Anderson J.B."/>
            <person name="Grigoriev I.V."/>
            <person name="Gueldener U."/>
            <person name="Muensterkoetter M."/>
            <person name="Nagy L.G."/>
        </authorList>
    </citation>
    <scope>NUCLEOTIDE SEQUENCE [LARGE SCALE GENOMIC DNA]</scope>
    <source>
        <strain evidence="3">Ar21-2</strain>
    </source>
</reference>
<evidence type="ECO:0000313" key="3">
    <source>
        <dbReference type="Proteomes" id="UP000217790"/>
    </source>
</evidence>
<accession>A0A2H3CQI5</accession>
<feature type="compositionally biased region" description="Acidic residues" evidence="1">
    <location>
        <begin position="39"/>
        <end position="54"/>
    </location>
</feature>
<name>A0A2H3CQI5_ARMGA</name>
<evidence type="ECO:0000256" key="1">
    <source>
        <dbReference type="SAM" id="MobiDB-lite"/>
    </source>
</evidence>
<dbReference type="EMBL" id="KZ293871">
    <property type="protein sequence ID" value="PBK79007.1"/>
    <property type="molecule type" value="Genomic_DNA"/>
</dbReference>
<feature type="region of interest" description="Disordered" evidence="1">
    <location>
        <begin position="1"/>
        <end position="84"/>
    </location>
</feature>